<feature type="compositionally biased region" description="Basic and acidic residues" evidence="1">
    <location>
        <begin position="1"/>
        <end position="13"/>
    </location>
</feature>
<dbReference type="Proteomes" id="UP001234178">
    <property type="component" value="Unassembled WGS sequence"/>
</dbReference>
<proteinExistence type="predicted"/>
<accession>A0ABR0AZJ9</accession>
<name>A0ABR0AZJ9_9CRUS</name>
<comment type="caution">
    <text evidence="2">The sequence shown here is derived from an EMBL/GenBank/DDBJ whole genome shotgun (WGS) entry which is preliminary data.</text>
</comment>
<protein>
    <submittedName>
        <fullName evidence="2">Uncharacterized protein</fullName>
    </submittedName>
</protein>
<organism evidence="2 3">
    <name type="scientific">Daphnia magna</name>
    <dbReference type="NCBI Taxonomy" id="35525"/>
    <lineage>
        <taxon>Eukaryota</taxon>
        <taxon>Metazoa</taxon>
        <taxon>Ecdysozoa</taxon>
        <taxon>Arthropoda</taxon>
        <taxon>Crustacea</taxon>
        <taxon>Branchiopoda</taxon>
        <taxon>Diplostraca</taxon>
        <taxon>Cladocera</taxon>
        <taxon>Anomopoda</taxon>
        <taxon>Daphniidae</taxon>
        <taxon>Daphnia</taxon>
    </lineage>
</organism>
<gene>
    <name evidence="2" type="ORF">OUZ56_023791</name>
</gene>
<sequence>MNDVKTTIRRDTRVGSGWSKLDPQPAPNAPIKNQPWYNQQMPQMLQQQKVVPVNAKMRALVTIILRVLEQLLPVINTC</sequence>
<reference evidence="2 3" key="1">
    <citation type="journal article" date="2023" name="Nucleic Acids Res.">
        <title>The hologenome of Daphnia magna reveals possible DNA methylation and microbiome-mediated evolution of the host genome.</title>
        <authorList>
            <person name="Chaturvedi A."/>
            <person name="Li X."/>
            <person name="Dhandapani V."/>
            <person name="Marshall H."/>
            <person name="Kissane S."/>
            <person name="Cuenca-Cambronero M."/>
            <person name="Asole G."/>
            <person name="Calvet F."/>
            <person name="Ruiz-Romero M."/>
            <person name="Marangio P."/>
            <person name="Guigo R."/>
            <person name="Rago D."/>
            <person name="Mirbahai L."/>
            <person name="Eastwood N."/>
            <person name="Colbourne J.K."/>
            <person name="Zhou J."/>
            <person name="Mallon E."/>
            <person name="Orsini L."/>
        </authorList>
    </citation>
    <scope>NUCLEOTIDE SEQUENCE [LARGE SCALE GENOMIC DNA]</scope>
    <source>
        <strain evidence="2">LRV0_1</strain>
    </source>
</reference>
<feature type="region of interest" description="Disordered" evidence="1">
    <location>
        <begin position="1"/>
        <end position="31"/>
    </location>
</feature>
<keyword evidence="3" id="KW-1185">Reference proteome</keyword>
<dbReference type="EMBL" id="JAOYFB010000039">
    <property type="protein sequence ID" value="KAK4030548.1"/>
    <property type="molecule type" value="Genomic_DNA"/>
</dbReference>
<evidence type="ECO:0000256" key="1">
    <source>
        <dbReference type="SAM" id="MobiDB-lite"/>
    </source>
</evidence>
<evidence type="ECO:0000313" key="2">
    <source>
        <dbReference type="EMBL" id="KAK4030548.1"/>
    </source>
</evidence>
<evidence type="ECO:0000313" key="3">
    <source>
        <dbReference type="Proteomes" id="UP001234178"/>
    </source>
</evidence>